<sequence>MPDNTSSISPTITSMIRLDHMHALAAFHRYNVDSPWWRKRAIVNSTCIALEIHARLEEEIFYPALGSVLTDDATLNKSRPEHDEMRATIDKLRTIGPENAAYDGLFQQLMREVMHHVADEETVLLPAAERALKSDLRSLGARMTRRRLQLLGERPGEIAVNTAGTFPVATFLVGSILLFGITHCLPQSRRRRQAVY</sequence>
<keyword evidence="1" id="KW-1133">Transmembrane helix</keyword>
<evidence type="ECO:0000259" key="2">
    <source>
        <dbReference type="Pfam" id="PF01814"/>
    </source>
</evidence>
<dbReference type="EMBL" id="CADIKI010000029">
    <property type="protein sequence ID" value="CAB3809485.1"/>
    <property type="molecule type" value="Genomic_DNA"/>
</dbReference>
<organism evidence="3 4">
    <name type="scientific">Paraburkholderia fynbosensis</name>
    <dbReference type="NCBI Taxonomy" id="1200993"/>
    <lineage>
        <taxon>Bacteria</taxon>
        <taxon>Pseudomonadati</taxon>
        <taxon>Pseudomonadota</taxon>
        <taxon>Betaproteobacteria</taxon>
        <taxon>Burkholderiales</taxon>
        <taxon>Burkholderiaceae</taxon>
        <taxon>Paraburkholderia</taxon>
    </lineage>
</organism>
<dbReference type="RefSeq" id="WP_175165857.1">
    <property type="nucleotide sequence ID" value="NZ_CADIKI010000029.1"/>
</dbReference>
<evidence type="ECO:0000256" key="1">
    <source>
        <dbReference type="SAM" id="Phobius"/>
    </source>
</evidence>
<dbReference type="PANTHER" id="PTHR35585:SF1">
    <property type="entry name" value="HHE DOMAIN PROTEIN (AFU_ORTHOLOGUE AFUA_4G00730)"/>
    <property type="match status" value="1"/>
</dbReference>
<accession>A0A6J5GZH5</accession>
<dbReference type="Pfam" id="PF01814">
    <property type="entry name" value="Hemerythrin"/>
    <property type="match status" value="1"/>
</dbReference>
<evidence type="ECO:0000313" key="4">
    <source>
        <dbReference type="Proteomes" id="UP000494252"/>
    </source>
</evidence>
<dbReference type="CDD" id="cd12108">
    <property type="entry name" value="Hr-like"/>
    <property type="match status" value="1"/>
</dbReference>
<feature type="transmembrane region" description="Helical" evidence="1">
    <location>
        <begin position="164"/>
        <end position="185"/>
    </location>
</feature>
<proteinExistence type="predicted"/>
<dbReference type="PANTHER" id="PTHR35585">
    <property type="entry name" value="HHE DOMAIN PROTEIN (AFU_ORTHOLOGUE AFUA_4G00730)"/>
    <property type="match status" value="1"/>
</dbReference>
<evidence type="ECO:0000313" key="3">
    <source>
        <dbReference type="EMBL" id="CAB3809485.1"/>
    </source>
</evidence>
<feature type="domain" description="Hemerythrin-like" evidence="2">
    <location>
        <begin position="12"/>
        <end position="128"/>
    </location>
</feature>
<dbReference type="Proteomes" id="UP000494252">
    <property type="component" value="Unassembled WGS sequence"/>
</dbReference>
<reference evidence="3 4" key="1">
    <citation type="submission" date="2020-04" db="EMBL/GenBank/DDBJ databases">
        <authorList>
            <person name="De Canck E."/>
        </authorList>
    </citation>
    <scope>NUCLEOTIDE SEQUENCE [LARGE SCALE GENOMIC DNA]</scope>
    <source>
        <strain evidence="3 4">LMG 27177</strain>
    </source>
</reference>
<protein>
    <recommendedName>
        <fullName evidence="2">Hemerythrin-like domain-containing protein</fullName>
    </recommendedName>
</protein>
<keyword evidence="1" id="KW-0472">Membrane</keyword>
<keyword evidence="4" id="KW-1185">Reference proteome</keyword>
<keyword evidence="1" id="KW-0812">Transmembrane</keyword>
<gene>
    <name evidence="3" type="ORF">LMG27177_06821</name>
</gene>
<dbReference type="AlphaFoldDB" id="A0A6J5GZH5"/>
<dbReference type="Gene3D" id="1.20.120.520">
    <property type="entry name" value="nmb1532 protein domain like"/>
    <property type="match status" value="1"/>
</dbReference>
<dbReference type="InterPro" id="IPR012312">
    <property type="entry name" value="Hemerythrin-like"/>
</dbReference>
<name>A0A6J5GZH5_9BURK</name>